<reference evidence="2" key="2">
    <citation type="submission" date="2021-04" db="EMBL/GenBank/DDBJ databases">
        <authorList>
            <person name="Gilroy R."/>
        </authorList>
    </citation>
    <scope>NUCLEOTIDE SEQUENCE</scope>
    <source>
        <strain evidence="2">ChiSjej1B19-5720</strain>
    </source>
</reference>
<sequence length="450" mass="51183">MEYSFYQLAWVFIIYSFLGWVLSTIVAAFRAKKFVDIGFLFGPYCPAYGFGGLLFAVFLSDLHNEIFFLFLGGVVLSFIVGITTGFLLERIFHHKWWDFSKKKFQFEGYVILPLMILCGLGAVLCVLFLNPLLSEGISLIPSALGKIIITVIYAVFAVDLLATVTSVLTLQHRLNKIEILENISENLEKASDILGKGLAGWTLRHFTRAYPNLEAKKLLAARQEHEQQVEEAKEKAGVFAVGCSFYKLACLFFLGSFIGDIVETIFCYITMGYLMSRSSVVYGPFSVVWGFACVLLTAILYQYRNRSDSYIFVFGTLLGGTYEYVCSVLSELVFGTVFWTYKHIPFNLGGRINLLFCFFWGIAAVVWLKVLYPFLSDLIEKIPKKIGKILTWVMLIFMIFNMLLSAFALMRYSERNTVQTPPGNQLEVFLDDHFPDSRMEKIYPKAIIVK</sequence>
<feature type="transmembrane region" description="Helical" evidence="1">
    <location>
        <begin position="389"/>
        <end position="410"/>
    </location>
</feature>
<feature type="transmembrane region" description="Helical" evidence="1">
    <location>
        <begin position="41"/>
        <end position="60"/>
    </location>
</feature>
<dbReference type="EMBL" id="DWYZ01000173">
    <property type="protein sequence ID" value="HJB28968.1"/>
    <property type="molecule type" value="Genomic_DNA"/>
</dbReference>
<dbReference type="Proteomes" id="UP000823842">
    <property type="component" value="Unassembled WGS sequence"/>
</dbReference>
<feature type="transmembrane region" description="Helical" evidence="1">
    <location>
        <begin position="6"/>
        <end position="29"/>
    </location>
</feature>
<keyword evidence="1" id="KW-0472">Membrane</keyword>
<feature type="transmembrane region" description="Helical" evidence="1">
    <location>
        <begin position="350"/>
        <end position="368"/>
    </location>
</feature>
<evidence type="ECO:0000313" key="3">
    <source>
        <dbReference type="Proteomes" id="UP000823842"/>
    </source>
</evidence>
<feature type="transmembrane region" description="Helical" evidence="1">
    <location>
        <begin position="310"/>
        <end position="330"/>
    </location>
</feature>
<gene>
    <name evidence="2" type="ORF">IAA06_09275</name>
</gene>
<evidence type="ECO:0000313" key="2">
    <source>
        <dbReference type="EMBL" id="HJB28968.1"/>
    </source>
</evidence>
<protein>
    <submittedName>
        <fullName evidence="2">ABC transporter permease</fullName>
    </submittedName>
</protein>
<feature type="transmembrane region" description="Helical" evidence="1">
    <location>
        <begin position="66"/>
        <end position="88"/>
    </location>
</feature>
<dbReference type="InterPro" id="IPR010540">
    <property type="entry name" value="CmpB_TMEM229"/>
</dbReference>
<reference evidence="2" key="1">
    <citation type="journal article" date="2021" name="PeerJ">
        <title>Extensive microbial diversity within the chicken gut microbiome revealed by metagenomics and culture.</title>
        <authorList>
            <person name="Gilroy R."/>
            <person name="Ravi A."/>
            <person name="Getino M."/>
            <person name="Pursley I."/>
            <person name="Horton D.L."/>
            <person name="Alikhan N.F."/>
            <person name="Baker D."/>
            <person name="Gharbi K."/>
            <person name="Hall N."/>
            <person name="Watson M."/>
            <person name="Adriaenssens E.M."/>
            <person name="Foster-Nyarko E."/>
            <person name="Jarju S."/>
            <person name="Secka A."/>
            <person name="Antonio M."/>
            <person name="Oren A."/>
            <person name="Chaudhuri R.R."/>
            <person name="La Ragione R."/>
            <person name="Hildebrand F."/>
            <person name="Pallen M.J."/>
        </authorList>
    </citation>
    <scope>NUCLEOTIDE SEQUENCE</scope>
    <source>
        <strain evidence="2">ChiSjej1B19-5720</strain>
    </source>
</reference>
<dbReference type="Pfam" id="PF06541">
    <property type="entry name" value="ABC_trans_CmpB"/>
    <property type="match status" value="2"/>
</dbReference>
<proteinExistence type="predicted"/>
<dbReference type="AlphaFoldDB" id="A0A9D2LUJ5"/>
<evidence type="ECO:0000256" key="1">
    <source>
        <dbReference type="SAM" id="Phobius"/>
    </source>
</evidence>
<keyword evidence="1" id="KW-1133">Transmembrane helix</keyword>
<feature type="transmembrane region" description="Helical" evidence="1">
    <location>
        <begin position="149"/>
        <end position="170"/>
    </location>
</feature>
<comment type="caution">
    <text evidence="2">The sequence shown here is derived from an EMBL/GenBank/DDBJ whole genome shotgun (WGS) entry which is preliminary data.</text>
</comment>
<keyword evidence="1" id="KW-0812">Transmembrane</keyword>
<feature type="transmembrane region" description="Helical" evidence="1">
    <location>
        <begin position="109"/>
        <end position="129"/>
    </location>
</feature>
<organism evidence="2 3">
    <name type="scientific">Candidatus Blautia faecavium</name>
    <dbReference type="NCBI Taxonomy" id="2838487"/>
    <lineage>
        <taxon>Bacteria</taxon>
        <taxon>Bacillati</taxon>
        <taxon>Bacillota</taxon>
        <taxon>Clostridia</taxon>
        <taxon>Lachnospirales</taxon>
        <taxon>Lachnospiraceae</taxon>
        <taxon>Blautia</taxon>
    </lineage>
</organism>
<name>A0A9D2LUJ5_9FIRM</name>
<feature type="transmembrane region" description="Helical" evidence="1">
    <location>
        <begin position="281"/>
        <end position="303"/>
    </location>
</feature>
<accession>A0A9D2LUJ5</accession>